<accession>A0A9W9YDY6</accession>
<dbReference type="OrthoDB" id="2192888at2759"/>
<name>A0A9W9YDY6_9CNID</name>
<dbReference type="AlphaFoldDB" id="A0A9W9YDY6"/>
<feature type="region of interest" description="Disordered" evidence="1">
    <location>
        <begin position="354"/>
        <end position="469"/>
    </location>
</feature>
<dbReference type="PANTHER" id="PTHR48287:SF1">
    <property type="entry name" value="ARM REPEAT SUPERFAMILY PROTEIN"/>
    <property type="match status" value="1"/>
</dbReference>
<organism evidence="2 3">
    <name type="scientific">Desmophyllum pertusum</name>
    <dbReference type="NCBI Taxonomy" id="174260"/>
    <lineage>
        <taxon>Eukaryota</taxon>
        <taxon>Metazoa</taxon>
        <taxon>Cnidaria</taxon>
        <taxon>Anthozoa</taxon>
        <taxon>Hexacorallia</taxon>
        <taxon>Scleractinia</taxon>
        <taxon>Caryophylliina</taxon>
        <taxon>Caryophylliidae</taxon>
        <taxon>Desmophyllum</taxon>
    </lineage>
</organism>
<sequence length="512" mass="58108">MLYDLALPWLQATDVTQQKKAYRILEQICGADSESSKKFVLSHLNDLQESLLKTLASSSSASKTPRLRCLAHIVRKLENPVQFIQAIIPEVILCTKEVAVKARSSAFTLLIECCNTTFRSSGKTRQECLTSFLELVIAGIAGSPHMISATIISVSRVLYEFRSEIPSAILEQLIQGILVCLRSVARDVIKSCLGFFKVIISVTSQQDLLPYVQDLVGGLVAWNDSTRRRFRYNVKVLFERLIRKFGYQTIYKCTPEEHQKLVHNIYKTTQRLKRQKMAARRERKSHEDTERTEPETPQLESYEDLMFGEDEEEERPGNQGRKGNERAKGPKAWIREGTEEEPVDFLDPAVVQRVVATDPTKPTKRKATDDFETSTDGKLIIPDDEDEEERNEPGSKRKRKPGLQDSDDDMEDSSASWKKKRKPFGADNDDDDNDEALPSKRGKGEKAVGAEYKAKRGGDMKKKGKPDPFAYVPLQLNMLNKRKQRKMTGQFKGLVRATKRGAANVRHKKGKR</sequence>
<evidence type="ECO:0000313" key="2">
    <source>
        <dbReference type="EMBL" id="KAJ7336525.1"/>
    </source>
</evidence>
<dbReference type="InterPro" id="IPR052087">
    <property type="entry name" value="RRP12"/>
</dbReference>
<feature type="region of interest" description="Disordered" evidence="1">
    <location>
        <begin position="488"/>
        <end position="512"/>
    </location>
</feature>
<feature type="compositionally biased region" description="Basic residues" evidence="1">
    <location>
        <begin position="272"/>
        <end position="283"/>
    </location>
</feature>
<dbReference type="EMBL" id="MU827782">
    <property type="protein sequence ID" value="KAJ7336525.1"/>
    <property type="molecule type" value="Genomic_DNA"/>
</dbReference>
<evidence type="ECO:0000256" key="1">
    <source>
        <dbReference type="SAM" id="MobiDB-lite"/>
    </source>
</evidence>
<reference evidence="2" key="1">
    <citation type="submission" date="2023-01" db="EMBL/GenBank/DDBJ databases">
        <title>Genome assembly of the deep-sea coral Lophelia pertusa.</title>
        <authorList>
            <person name="Herrera S."/>
            <person name="Cordes E."/>
        </authorList>
    </citation>
    <scope>NUCLEOTIDE SEQUENCE</scope>
    <source>
        <strain evidence="2">USNM1676648</strain>
        <tissue evidence="2">Polyp</tissue>
    </source>
</reference>
<feature type="region of interest" description="Disordered" evidence="1">
    <location>
        <begin position="272"/>
        <end position="340"/>
    </location>
</feature>
<comment type="caution">
    <text evidence="2">The sequence shown here is derived from an EMBL/GenBank/DDBJ whole genome shotgun (WGS) entry which is preliminary data.</text>
</comment>
<gene>
    <name evidence="2" type="primary">RRP12_1</name>
    <name evidence="2" type="ORF">OS493_011735</name>
</gene>
<dbReference type="Proteomes" id="UP001163046">
    <property type="component" value="Unassembled WGS sequence"/>
</dbReference>
<feature type="compositionally biased region" description="Basic and acidic residues" evidence="1">
    <location>
        <begin position="284"/>
        <end position="294"/>
    </location>
</feature>
<feature type="compositionally biased region" description="Basic and acidic residues" evidence="1">
    <location>
        <begin position="442"/>
        <end position="461"/>
    </location>
</feature>
<protein>
    <submittedName>
        <fullName evidence="2">Pre-rRNA processing protein</fullName>
    </submittedName>
</protein>
<keyword evidence="3" id="KW-1185">Reference proteome</keyword>
<dbReference type="Gene3D" id="1.25.10.10">
    <property type="entry name" value="Leucine-rich Repeat Variant"/>
    <property type="match status" value="1"/>
</dbReference>
<feature type="compositionally biased region" description="Acidic residues" evidence="1">
    <location>
        <begin position="301"/>
        <end position="314"/>
    </location>
</feature>
<dbReference type="InterPro" id="IPR016024">
    <property type="entry name" value="ARM-type_fold"/>
</dbReference>
<dbReference type="PANTHER" id="PTHR48287">
    <property type="entry name" value="ARM REPEAT SUPERFAMILY PROTEIN"/>
    <property type="match status" value="1"/>
</dbReference>
<feature type="compositionally biased region" description="Basic and acidic residues" evidence="1">
    <location>
        <begin position="322"/>
        <end position="337"/>
    </location>
</feature>
<evidence type="ECO:0000313" key="3">
    <source>
        <dbReference type="Proteomes" id="UP001163046"/>
    </source>
</evidence>
<dbReference type="InterPro" id="IPR011989">
    <property type="entry name" value="ARM-like"/>
</dbReference>
<dbReference type="SUPFAM" id="SSF48371">
    <property type="entry name" value="ARM repeat"/>
    <property type="match status" value="1"/>
</dbReference>
<proteinExistence type="predicted"/>